<gene>
    <name evidence="1" type="primary">Acey_s0055.g2561</name>
    <name evidence="1" type="ORF">Y032_0055g2561</name>
</gene>
<name>A0A016U561_9BILA</name>
<evidence type="ECO:0000313" key="1">
    <source>
        <dbReference type="EMBL" id="EYC10449.1"/>
    </source>
</evidence>
<keyword evidence="2" id="KW-1185">Reference proteome</keyword>
<comment type="caution">
    <text evidence="1">The sequence shown here is derived from an EMBL/GenBank/DDBJ whole genome shotgun (WGS) entry which is preliminary data.</text>
</comment>
<reference evidence="2" key="1">
    <citation type="journal article" date="2015" name="Nat. Genet.">
        <title>The genome and transcriptome of the zoonotic hookworm Ancylostoma ceylanicum identify infection-specific gene families.</title>
        <authorList>
            <person name="Schwarz E.M."/>
            <person name="Hu Y."/>
            <person name="Antoshechkin I."/>
            <person name="Miller M.M."/>
            <person name="Sternberg P.W."/>
            <person name="Aroian R.V."/>
        </authorList>
    </citation>
    <scope>NUCLEOTIDE SEQUENCE</scope>
    <source>
        <strain evidence="2">HY135</strain>
    </source>
</reference>
<protein>
    <submittedName>
        <fullName evidence="1">Uncharacterized protein</fullName>
    </submittedName>
</protein>
<organism evidence="1 2">
    <name type="scientific">Ancylostoma ceylanicum</name>
    <dbReference type="NCBI Taxonomy" id="53326"/>
    <lineage>
        <taxon>Eukaryota</taxon>
        <taxon>Metazoa</taxon>
        <taxon>Ecdysozoa</taxon>
        <taxon>Nematoda</taxon>
        <taxon>Chromadorea</taxon>
        <taxon>Rhabditida</taxon>
        <taxon>Rhabditina</taxon>
        <taxon>Rhabditomorpha</taxon>
        <taxon>Strongyloidea</taxon>
        <taxon>Ancylostomatidae</taxon>
        <taxon>Ancylostomatinae</taxon>
        <taxon>Ancylostoma</taxon>
    </lineage>
</organism>
<dbReference type="Proteomes" id="UP000024635">
    <property type="component" value="Unassembled WGS sequence"/>
</dbReference>
<sequence>MARRACLLCNKYVEELLLRRTTPKSNHTIVLLSSLVLFNVIDLTEAKRCYEACVKIRQRFCDQHYIDAAKFIASEMACLGIAFTTYVDEPRGVVVSYANEKDVPMHLIDSVQENARKISEQLVVTQRRVSEFLNYCLSRYQPEAFRAIISPDPQPESASSLAETEESHKDNMDVKPAALLCGSSNTPELIVVGRDHSVMDAFTEESTTEELDETDPILLEKKFIVKGNRLLSLFRFCPKCGTEINKNRRNVRLTEAAASLMVHYICDNCQGKQCWCGM</sequence>
<proteinExistence type="predicted"/>
<dbReference type="EMBL" id="JARK01001391">
    <property type="protein sequence ID" value="EYC10449.1"/>
    <property type="molecule type" value="Genomic_DNA"/>
</dbReference>
<dbReference type="OrthoDB" id="5830942at2759"/>
<accession>A0A016U561</accession>
<evidence type="ECO:0000313" key="2">
    <source>
        <dbReference type="Proteomes" id="UP000024635"/>
    </source>
</evidence>
<dbReference type="AlphaFoldDB" id="A0A016U561"/>